<dbReference type="PANTHER" id="PTHR38460">
    <property type="entry name" value="TAUTOMERASE YOLI-RELATED"/>
    <property type="match status" value="1"/>
</dbReference>
<dbReference type="EMBL" id="LAZR01015626">
    <property type="protein sequence ID" value="KKM08096.1"/>
    <property type="molecule type" value="Genomic_DNA"/>
</dbReference>
<proteinExistence type="predicted"/>
<accession>A0A0F9JR84</accession>
<reference evidence="1" key="1">
    <citation type="journal article" date="2015" name="Nature">
        <title>Complex archaea that bridge the gap between prokaryotes and eukaryotes.</title>
        <authorList>
            <person name="Spang A."/>
            <person name="Saw J.H."/>
            <person name="Jorgensen S.L."/>
            <person name="Zaremba-Niedzwiedzka K."/>
            <person name="Martijn J."/>
            <person name="Lind A.E."/>
            <person name="van Eijk R."/>
            <person name="Schleper C."/>
            <person name="Guy L."/>
            <person name="Ettema T.J."/>
        </authorList>
    </citation>
    <scope>NUCLEOTIDE SEQUENCE</scope>
</reference>
<name>A0A0F9JR84_9ZZZZ</name>
<dbReference type="InterPro" id="IPR037479">
    <property type="entry name" value="Tauto_MSAD"/>
</dbReference>
<dbReference type="AlphaFoldDB" id="A0A0F9JR84"/>
<evidence type="ECO:0008006" key="2">
    <source>
        <dbReference type="Google" id="ProtNLM"/>
    </source>
</evidence>
<comment type="caution">
    <text evidence="1">The sequence shown here is derived from an EMBL/GenBank/DDBJ whole genome shotgun (WGS) entry which is preliminary data.</text>
</comment>
<dbReference type="PANTHER" id="PTHR38460:SF1">
    <property type="entry name" value="TAUTOMERASE YOLI-RELATED"/>
    <property type="match status" value="1"/>
</dbReference>
<sequence length="129" mass="14777">MPLLKFDLIKGRTKDEVKTLLDSAHRAMAEAFNVPTTDRYQSVTQHSEEELILEDTGLNYNRTKDVVLLTVVSRQRTQIQKVKFYELLAKNLKNDCNLNSEDLIVSIIENGDSDWSFGKGQAQFITKEL</sequence>
<dbReference type="Gene3D" id="3.30.429.10">
    <property type="entry name" value="Macrophage Migration Inhibitory Factor"/>
    <property type="match status" value="1"/>
</dbReference>
<gene>
    <name evidence="1" type="ORF">LCGC14_1727340</name>
</gene>
<dbReference type="SUPFAM" id="SSF55331">
    <property type="entry name" value="Tautomerase/MIF"/>
    <property type="match status" value="1"/>
</dbReference>
<dbReference type="InterPro" id="IPR014347">
    <property type="entry name" value="Tautomerase/MIF_sf"/>
</dbReference>
<dbReference type="Pfam" id="PF14552">
    <property type="entry name" value="Tautomerase_2"/>
    <property type="match status" value="1"/>
</dbReference>
<protein>
    <recommendedName>
        <fullName evidence="2">4-oxalocrotonate tautomerase domain-containing protein</fullName>
    </recommendedName>
</protein>
<evidence type="ECO:0000313" key="1">
    <source>
        <dbReference type="EMBL" id="KKM08096.1"/>
    </source>
</evidence>
<organism evidence="1">
    <name type="scientific">marine sediment metagenome</name>
    <dbReference type="NCBI Taxonomy" id="412755"/>
    <lineage>
        <taxon>unclassified sequences</taxon>
        <taxon>metagenomes</taxon>
        <taxon>ecological metagenomes</taxon>
    </lineage>
</organism>